<evidence type="ECO:0000256" key="1">
    <source>
        <dbReference type="SAM" id="SignalP"/>
    </source>
</evidence>
<gene>
    <name evidence="2" type="ORF">SAMN04489832_4561</name>
</gene>
<dbReference type="STRING" id="709881.SAMN04489832_4561"/>
<dbReference type="OrthoDB" id="9805017at2"/>
<accession>A0A1N5ZWW0</accession>
<dbReference type="Proteomes" id="UP000185124">
    <property type="component" value="Unassembled WGS sequence"/>
</dbReference>
<feature type="signal peptide" evidence="1">
    <location>
        <begin position="1"/>
        <end position="26"/>
    </location>
</feature>
<protein>
    <submittedName>
        <fullName evidence="2">Uncharacterized protein</fullName>
    </submittedName>
</protein>
<dbReference type="GO" id="GO:0005975">
    <property type="term" value="P:carbohydrate metabolic process"/>
    <property type="evidence" value="ECO:0007669"/>
    <property type="project" value="UniProtKB-ARBA"/>
</dbReference>
<reference evidence="3" key="1">
    <citation type="submission" date="2016-12" db="EMBL/GenBank/DDBJ databases">
        <authorList>
            <person name="Varghese N."/>
            <person name="Submissions S."/>
        </authorList>
    </citation>
    <scope>NUCLEOTIDE SEQUENCE [LARGE SCALE GENOMIC DNA]</scope>
    <source>
        <strain evidence="3">DSM 45599</strain>
    </source>
</reference>
<keyword evidence="1" id="KW-0732">Signal</keyword>
<dbReference type="Gene3D" id="2.60.40.10">
    <property type="entry name" value="Immunoglobulins"/>
    <property type="match status" value="2"/>
</dbReference>
<keyword evidence="3" id="KW-1185">Reference proteome</keyword>
<evidence type="ECO:0000313" key="3">
    <source>
        <dbReference type="Proteomes" id="UP000185124"/>
    </source>
</evidence>
<evidence type="ECO:0000313" key="2">
    <source>
        <dbReference type="EMBL" id="SIN26117.1"/>
    </source>
</evidence>
<dbReference type="RefSeq" id="WP_074315310.1">
    <property type="nucleotide sequence ID" value="NZ_FSQT01000002.1"/>
</dbReference>
<dbReference type="AlphaFoldDB" id="A0A1N5ZWW0"/>
<feature type="chain" id="PRO_5013291888" evidence="1">
    <location>
        <begin position="27"/>
        <end position="730"/>
    </location>
</feature>
<dbReference type="InterPro" id="IPR013783">
    <property type="entry name" value="Ig-like_fold"/>
</dbReference>
<organism evidence="2 3">
    <name type="scientific">Micromonospora cremea</name>
    <dbReference type="NCBI Taxonomy" id="709881"/>
    <lineage>
        <taxon>Bacteria</taxon>
        <taxon>Bacillati</taxon>
        <taxon>Actinomycetota</taxon>
        <taxon>Actinomycetes</taxon>
        <taxon>Micromonosporales</taxon>
        <taxon>Micromonosporaceae</taxon>
        <taxon>Micromonospora</taxon>
    </lineage>
</organism>
<dbReference type="EMBL" id="FSQT01000002">
    <property type="protein sequence ID" value="SIN26117.1"/>
    <property type="molecule type" value="Genomic_DNA"/>
</dbReference>
<name>A0A1N5ZWW0_9ACTN</name>
<sequence length="730" mass="75432">MNRRKALGAAVAALTATALLVVPASAAVPENAGLQAMGPIAEHGFPAWYSDKTGLRLEPCLDTAPADLCGLVADGFTGVASMPDHFPDEFFYNAAVGELDVGNLSAQVETALEGAFALEVARPGDQITFGRIRIRVDGLQAGETYRVVHPYGQEVFTAEGGEINFTEDIGIGTNNFSGALNSRLGPFLRWDTRNPAPPDGYVGDPNAEHTFTGSPYNTNYFQLIGPDVAAGAPSNALCNPLPVGVAATDCIQQAQWSILGKKAVNADVAPESAIYTRNTDGTDGGTILVHATSDDNEVIVVENGALGDQGHVARRQMYGSHGRYVANVSYAGQSAPGTLTIRNLSDTPVATRTVKVVDGVNVTAATWLLNAAGRPVLAVRATSTDPAAKLTLHGPAGTSGAVDSTGLARILNLEAPPLKVTVRSDKGGSIEVPVKATVTPTPILPPTAAPVHPTNVQPRASVALDATKSIGMGALTYAWSQVNADGTPFKIGLGQDRVVIAAPSEPATSFLAPLNPGTVHLALKVTDQTGLSATVRFQVAVDAPASPLAVAVGRLDGQIGSTVTLDGSGSLNVVRYRWAQVQIGSNPMVTLVNPTSPKATFTMPRLPDPAVPLHFRLTVSGGDGTTHFVTVQVFQVVDDLAITSATYDAPDLRVRGTSSVATGTNTVTLTVRNTATSVSGTLGPVTVDQVGDWQYRGPLPAGVTGNAANLRIDAVSGAGSQVLNYAVTAG</sequence>
<proteinExistence type="predicted"/>